<evidence type="ECO:0000256" key="5">
    <source>
        <dbReference type="ARBA" id="ARBA00022801"/>
    </source>
</evidence>
<dbReference type="GO" id="GO:0006508">
    <property type="term" value="P:proteolysis"/>
    <property type="evidence" value="ECO:0007669"/>
    <property type="project" value="UniProtKB-KW"/>
</dbReference>
<dbReference type="SUPFAM" id="SSF101821">
    <property type="entry name" value="Aminopeptidase/glucanase lid domain"/>
    <property type="match status" value="1"/>
</dbReference>
<feature type="binding site" evidence="8">
    <location>
        <position position="65"/>
    </location>
    <ligand>
        <name>Zn(2+)</name>
        <dbReference type="ChEBI" id="CHEBI:29105"/>
        <label>1</label>
    </ligand>
</feature>
<keyword evidence="4 8" id="KW-0479">Metal-binding</keyword>
<evidence type="ECO:0000256" key="2">
    <source>
        <dbReference type="ARBA" id="ARBA00022438"/>
    </source>
</evidence>
<feature type="binding site" evidence="8">
    <location>
        <position position="175"/>
    </location>
    <ligand>
        <name>Zn(2+)</name>
        <dbReference type="ChEBI" id="CHEBI:29105"/>
        <label>2</label>
    </ligand>
</feature>
<dbReference type="KEGG" id="ccl:Clocl_1681"/>
<dbReference type="CDD" id="cd05656">
    <property type="entry name" value="M42_Frv"/>
    <property type="match status" value="1"/>
</dbReference>
<keyword evidence="2" id="KW-0031">Aminopeptidase</keyword>
<reference evidence="10" key="1">
    <citation type="submission" date="2011-12" db="EMBL/GenBank/DDBJ databases">
        <title>Complete sequence of Clostridium clariflavum DSM 19732.</title>
        <authorList>
            <consortium name="US DOE Joint Genome Institute"/>
            <person name="Lucas S."/>
            <person name="Han J."/>
            <person name="Lapidus A."/>
            <person name="Cheng J.-F."/>
            <person name="Goodwin L."/>
            <person name="Pitluck S."/>
            <person name="Peters L."/>
            <person name="Teshima H."/>
            <person name="Detter J.C."/>
            <person name="Han C."/>
            <person name="Tapia R."/>
            <person name="Land M."/>
            <person name="Hauser L."/>
            <person name="Kyrpides N."/>
            <person name="Ivanova N."/>
            <person name="Pagani I."/>
            <person name="Kitzmiller T."/>
            <person name="Lynd L."/>
            <person name="Izquierdo J."/>
            <person name="Woyke T."/>
        </authorList>
    </citation>
    <scope>NUCLEOTIDE SEQUENCE [LARGE SCALE GENOMIC DNA]</scope>
    <source>
        <strain evidence="10">DSM 19732 / NBRC 101661 / EBR45</strain>
    </source>
</reference>
<evidence type="ECO:0000256" key="6">
    <source>
        <dbReference type="PIRNR" id="PIRNR001123"/>
    </source>
</evidence>
<proteinExistence type="inferred from homology"/>
<dbReference type="EMBL" id="CP003065">
    <property type="protein sequence ID" value="AEV68298.1"/>
    <property type="molecule type" value="Genomic_DNA"/>
</dbReference>
<dbReference type="Proteomes" id="UP000005435">
    <property type="component" value="Chromosome"/>
</dbReference>
<dbReference type="InterPro" id="IPR008007">
    <property type="entry name" value="Peptidase_M42"/>
</dbReference>
<dbReference type="SUPFAM" id="SSF53187">
    <property type="entry name" value="Zn-dependent exopeptidases"/>
    <property type="match status" value="1"/>
</dbReference>
<dbReference type="Pfam" id="PF05343">
    <property type="entry name" value="Peptidase_M42"/>
    <property type="match status" value="1"/>
</dbReference>
<evidence type="ECO:0000256" key="8">
    <source>
        <dbReference type="PIRSR" id="PIRSR001123-2"/>
    </source>
</evidence>
<comment type="cofactor">
    <cofactor evidence="8">
        <name>a divalent metal cation</name>
        <dbReference type="ChEBI" id="CHEBI:60240"/>
    </cofactor>
    <text evidence="8">Binds 2 divalent metal cations per subunit.</text>
</comment>
<feature type="binding site" evidence="8">
    <location>
        <position position="230"/>
    </location>
    <ligand>
        <name>Zn(2+)</name>
        <dbReference type="ChEBI" id="CHEBI:29105"/>
        <label>1</label>
    </ligand>
</feature>
<gene>
    <name evidence="9" type="ordered locus">Clocl_1681</name>
</gene>
<comment type="similarity">
    <text evidence="1 6">Belongs to the peptidase M42 family.</text>
</comment>
<feature type="binding site" evidence="8">
    <location>
        <position position="314"/>
    </location>
    <ligand>
        <name>Zn(2+)</name>
        <dbReference type="ChEBI" id="CHEBI:29105"/>
        <label>2</label>
    </ligand>
</feature>
<evidence type="ECO:0000256" key="4">
    <source>
        <dbReference type="ARBA" id="ARBA00022723"/>
    </source>
</evidence>
<accession>G8LSJ4</accession>
<organism evidence="9 10">
    <name type="scientific">Acetivibrio clariflavus (strain DSM 19732 / NBRC 101661 / EBR45)</name>
    <name type="common">Clostridium clariflavum</name>
    <dbReference type="NCBI Taxonomy" id="720554"/>
    <lineage>
        <taxon>Bacteria</taxon>
        <taxon>Bacillati</taxon>
        <taxon>Bacillota</taxon>
        <taxon>Clostridia</taxon>
        <taxon>Eubacteriales</taxon>
        <taxon>Oscillospiraceae</taxon>
        <taxon>Acetivibrio</taxon>
    </lineage>
</organism>
<evidence type="ECO:0000313" key="10">
    <source>
        <dbReference type="Proteomes" id="UP000005435"/>
    </source>
</evidence>
<protein>
    <submittedName>
        <fullName evidence="9">Peptidase family protein</fullName>
    </submittedName>
</protein>
<dbReference type="GO" id="GO:0004177">
    <property type="term" value="F:aminopeptidase activity"/>
    <property type="evidence" value="ECO:0007669"/>
    <property type="project" value="UniProtKB-UniRule"/>
</dbReference>
<reference evidence="9 10" key="2">
    <citation type="journal article" date="2012" name="Stand. Genomic Sci.">
        <title>Complete Genome Sequence of Clostridium clariflavum DSM 19732.</title>
        <authorList>
            <person name="Izquierdo J.A."/>
            <person name="Goodwin L."/>
            <person name="Davenport K.W."/>
            <person name="Teshima H."/>
            <person name="Bruce D."/>
            <person name="Detter C."/>
            <person name="Tapia R."/>
            <person name="Han S."/>
            <person name="Land M."/>
            <person name="Hauser L."/>
            <person name="Jeffries C.D."/>
            <person name="Han J."/>
            <person name="Pitluck S."/>
            <person name="Nolan M."/>
            <person name="Chen A."/>
            <person name="Huntemann M."/>
            <person name="Mavromatis K."/>
            <person name="Mikhailova N."/>
            <person name="Liolios K."/>
            <person name="Woyke T."/>
            <person name="Lynd L.R."/>
        </authorList>
    </citation>
    <scope>NUCLEOTIDE SEQUENCE [LARGE SCALE GENOMIC DNA]</scope>
    <source>
        <strain evidence="10">DSM 19732 / NBRC 101661 / EBR45</strain>
    </source>
</reference>
<feature type="binding site" evidence="8">
    <location>
        <position position="175"/>
    </location>
    <ligand>
        <name>Zn(2+)</name>
        <dbReference type="ChEBI" id="CHEBI:29105"/>
        <label>1</label>
    </ligand>
</feature>
<dbReference type="HOGENOM" id="CLU_047249_1_0_9"/>
<feature type="binding site" evidence="8">
    <location>
        <position position="208"/>
    </location>
    <ligand>
        <name>Zn(2+)</name>
        <dbReference type="ChEBI" id="CHEBI:29105"/>
        <label>2</label>
    </ligand>
</feature>
<evidence type="ECO:0000256" key="7">
    <source>
        <dbReference type="PIRSR" id="PIRSR001123-1"/>
    </source>
</evidence>
<dbReference type="PIRSF" id="PIRSF001123">
    <property type="entry name" value="PepA_GA"/>
    <property type="match status" value="1"/>
</dbReference>
<dbReference type="STRING" id="720554.Clocl_1681"/>
<sequence>MEYLNVLKDLSMYVGVSGREKEISQYIEGLFKNYCDEVRIDEFYNVCGYKKGSGDTGKKIMIMAHHDEIGMLVKSIDDRGFVKFTNIGGIDTKILLAQEVIIHGSEDIYGVIGAKPPHLLKPEDTKKAVKMEDLYIDTGLSKENISKLVSIGDVITFKTYLFELKGNKLSSKCLDNRAGVAALLDIMERLSKLSHNDDVIFVATSQEELGLSGAKIASYNINPDMAIVIDACHGEIPDASKDETYALGKGPAIAIGPNIHRAYTNKIIEVAKEENIPYQIDVEPGNTGTEAWATQVSRAGIPSLLISIPVKYMHTTVETLHINDIKNTGKLVSRFVSGL</sequence>
<keyword evidence="5" id="KW-0378">Hydrolase</keyword>
<dbReference type="OrthoDB" id="9772053at2"/>
<dbReference type="InterPro" id="IPR051464">
    <property type="entry name" value="Peptidase_M42_aminopept"/>
</dbReference>
<evidence type="ECO:0000256" key="3">
    <source>
        <dbReference type="ARBA" id="ARBA00022670"/>
    </source>
</evidence>
<dbReference type="PANTHER" id="PTHR32481:SF6">
    <property type="entry name" value="ENDOGLUCANASE"/>
    <property type="match status" value="1"/>
</dbReference>
<dbReference type="eggNOG" id="COG1363">
    <property type="taxonomic scope" value="Bacteria"/>
</dbReference>
<dbReference type="RefSeq" id="WP_014254887.1">
    <property type="nucleotide sequence ID" value="NC_016627.1"/>
</dbReference>
<evidence type="ECO:0000256" key="1">
    <source>
        <dbReference type="ARBA" id="ARBA00006272"/>
    </source>
</evidence>
<name>G8LSJ4_ACECE</name>
<evidence type="ECO:0000313" key="9">
    <source>
        <dbReference type="EMBL" id="AEV68298.1"/>
    </source>
</evidence>
<dbReference type="InterPro" id="IPR023367">
    <property type="entry name" value="Peptidase_M42_dom2"/>
</dbReference>
<keyword evidence="3" id="KW-0645">Protease</keyword>
<keyword evidence="10" id="KW-1185">Reference proteome</keyword>
<dbReference type="Gene3D" id="2.40.30.40">
    <property type="entry name" value="Peptidase M42, domain 2"/>
    <property type="match status" value="1"/>
</dbReference>
<dbReference type="PANTHER" id="PTHR32481">
    <property type="entry name" value="AMINOPEPTIDASE"/>
    <property type="match status" value="1"/>
</dbReference>
<feature type="active site" description="Proton acceptor" evidence="7">
    <location>
        <position position="207"/>
    </location>
</feature>
<dbReference type="AlphaFoldDB" id="G8LSJ4"/>
<dbReference type="GO" id="GO:0046872">
    <property type="term" value="F:metal ion binding"/>
    <property type="evidence" value="ECO:0007669"/>
    <property type="project" value="UniProtKB-UniRule"/>
</dbReference>
<dbReference type="Gene3D" id="3.40.630.10">
    <property type="entry name" value="Zn peptidases"/>
    <property type="match status" value="1"/>
</dbReference>